<feature type="signal peptide" evidence="1">
    <location>
        <begin position="1"/>
        <end position="20"/>
    </location>
</feature>
<sequence>MKKITLILIIFVLCVHLFEAKDFVDGTRVNNLLILTDKVVYKAIPLIRRDKDYTYQDPKQRVIKGIIARDLSRTDAEVTVAAGGVGETHVTLHFKSERGVGLNYLILIFTKDK</sequence>
<dbReference type="Proteomes" id="UP000838878">
    <property type="component" value="Chromosome 4"/>
</dbReference>
<protein>
    <recommendedName>
        <fullName evidence="4">Salivary secreted peptide</fullName>
    </recommendedName>
</protein>
<evidence type="ECO:0000313" key="3">
    <source>
        <dbReference type="Proteomes" id="UP000838878"/>
    </source>
</evidence>
<evidence type="ECO:0008006" key="4">
    <source>
        <dbReference type="Google" id="ProtNLM"/>
    </source>
</evidence>
<accession>A0A8J9VKR7</accession>
<feature type="non-terminal residue" evidence="2">
    <location>
        <position position="113"/>
    </location>
</feature>
<evidence type="ECO:0000313" key="2">
    <source>
        <dbReference type="EMBL" id="CAH0723668.1"/>
    </source>
</evidence>
<dbReference type="Pfam" id="PF15868">
    <property type="entry name" value="MBF2"/>
    <property type="match status" value="1"/>
</dbReference>
<reference evidence="2" key="1">
    <citation type="submission" date="2021-12" db="EMBL/GenBank/DDBJ databases">
        <authorList>
            <person name="Martin H S."/>
        </authorList>
    </citation>
    <scope>NUCLEOTIDE SEQUENCE</scope>
</reference>
<feature type="chain" id="PRO_5035472586" description="Salivary secreted peptide" evidence="1">
    <location>
        <begin position="21"/>
        <end position="113"/>
    </location>
</feature>
<dbReference type="AlphaFoldDB" id="A0A8J9VKR7"/>
<evidence type="ECO:0000256" key="1">
    <source>
        <dbReference type="SAM" id="SignalP"/>
    </source>
</evidence>
<dbReference type="InterPro" id="IPR031734">
    <property type="entry name" value="MBF2"/>
</dbReference>
<keyword evidence="1" id="KW-0732">Signal</keyword>
<proteinExistence type="predicted"/>
<organism evidence="2 3">
    <name type="scientific">Brenthis ino</name>
    <name type="common">lesser marbled fritillary</name>
    <dbReference type="NCBI Taxonomy" id="405034"/>
    <lineage>
        <taxon>Eukaryota</taxon>
        <taxon>Metazoa</taxon>
        <taxon>Ecdysozoa</taxon>
        <taxon>Arthropoda</taxon>
        <taxon>Hexapoda</taxon>
        <taxon>Insecta</taxon>
        <taxon>Pterygota</taxon>
        <taxon>Neoptera</taxon>
        <taxon>Endopterygota</taxon>
        <taxon>Lepidoptera</taxon>
        <taxon>Glossata</taxon>
        <taxon>Ditrysia</taxon>
        <taxon>Papilionoidea</taxon>
        <taxon>Nymphalidae</taxon>
        <taxon>Heliconiinae</taxon>
        <taxon>Argynnini</taxon>
        <taxon>Brenthis</taxon>
    </lineage>
</organism>
<dbReference type="EMBL" id="OV170224">
    <property type="protein sequence ID" value="CAH0723668.1"/>
    <property type="molecule type" value="Genomic_DNA"/>
</dbReference>
<gene>
    <name evidence="2" type="ORF">BINO364_LOCUS9475</name>
</gene>
<dbReference type="OrthoDB" id="7021379at2759"/>
<name>A0A8J9VKR7_9NEOP</name>
<keyword evidence="3" id="KW-1185">Reference proteome</keyword>